<dbReference type="Pfam" id="PF05047">
    <property type="entry name" value="L51_S25_CI-B8"/>
    <property type="match status" value="1"/>
</dbReference>
<dbReference type="PANTHER" id="PTHR13274:SF2">
    <property type="entry name" value="SMALL RIBOSOMAL SUBUNIT PROTEIN MS25"/>
    <property type="match status" value="1"/>
</dbReference>
<evidence type="ECO:0000313" key="7">
    <source>
        <dbReference type="Proteomes" id="UP000224634"/>
    </source>
</evidence>
<dbReference type="InterPro" id="IPR036249">
    <property type="entry name" value="Thioredoxin-like_sf"/>
</dbReference>
<dbReference type="InterPro" id="IPR007741">
    <property type="entry name" value="Ribosomal_mL43/mS25/NADH_DH"/>
</dbReference>
<dbReference type="SUPFAM" id="SSF52833">
    <property type="entry name" value="Thioredoxin-like"/>
    <property type="match status" value="1"/>
</dbReference>
<proteinExistence type="predicted"/>
<dbReference type="OrthoDB" id="1696305at2759"/>
<organism evidence="6 7">
    <name type="scientific">Polytolypa hystricis (strain UAMH7299)</name>
    <dbReference type="NCBI Taxonomy" id="1447883"/>
    <lineage>
        <taxon>Eukaryota</taxon>
        <taxon>Fungi</taxon>
        <taxon>Dikarya</taxon>
        <taxon>Ascomycota</taxon>
        <taxon>Pezizomycotina</taxon>
        <taxon>Eurotiomycetes</taxon>
        <taxon>Eurotiomycetidae</taxon>
        <taxon>Onygenales</taxon>
        <taxon>Onygenales incertae sedis</taxon>
        <taxon>Polytolypa</taxon>
    </lineage>
</organism>
<reference evidence="6 7" key="1">
    <citation type="submission" date="2017-10" db="EMBL/GenBank/DDBJ databases">
        <title>Comparative genomics in systemic dimorphic fungi from Ajellomycetaceae.</title>
        <authorList>
            <person name="Munoz J.F."/>
            <person name="Mcewen J.G."/>
            <person name="Clay O.K."/>
            <person name="Cuomo C.A."/>
        </authorList>
    </citation>
    <scope>NUCLEOTIDE SEQUENCE [LARGE SCALE GENOMIC DNA]</scope>
    <source>
        <strain evidence="6 7">UAMH7299</strain>
    </source>
</reference>
<dbReference type="Proteomes" id="UP000224634">
    <property type="component" value="Unassembled WGS sequence"/>
</dbReference>
<keyword evidence="4" id="KW-0687">Ribonucleoprotein</keyword>
<protein>
    <recommendedName>
        <fullName evidence="5">Ribosomal protein/NADH dehydrogenase domain-containing protein</fullName>
    </recommendedName>
</protein>
<dbReference type="AlphaFoldDB" id="A0A2B7Z0M6"/>
<dbReference type="SMART" id="SM00916">
    <property type="entry name" value="L51_S25_CI-B8"/>
    <property type="match status" value="1"/>
</dbReference>
<dbReference type="GO" id="GO:1990904">
    <property type="term" value="C:ribonucleoprotein complex"/>
    <property type="evidence" value="ECO:0007669"/>
    <property type="project" value="UniProtKB-KW"/>
</dbReference>
<dbReference type="EMBL" id="PDNA01000015">
    <property type="protein sequence ID" value="PGH26632.1"/>
    <property type="molecule type" value="Genomic_DNA"/>
</dbReference>
<evidence type="ECO:0000256" key="2">
    <source>
        <dbReference type="ARBA" id="ARBA00022980"/>
    </source>
</evidence>
<keyword evidence="3" id="KW-0496">Mitochondrion</keyword>
<dbReference type="InterPro" id="IPR040049">
    <property type="entry name" value="Ribosomal_mS25/mL61"/>
</dbReference>
<dbReference type="STRING" id="1447883.A0A2B7Z0M6"/>
<name>A0A2B7Z0M6_POLH7</name>
<dbReference type="GO" id="GO:0005739">
    <property type="term" value="C:mitochondrion"/>
    <property type="evidence" value="ECO:0007669"/>
    <property type="project" value="UniProtKB-SubCell"/>
</dbReference>
<evidence type="ECO:0000256" key="1">
    <source>
        <dbReference type="ARBA" id="ARBA00004173"/>
    </source>
</evidence>
<feature type="domain" description="Ribosomal protein/NADH dehydrogenase" evidence="5">
    <location>
        <begin position="49"/>
        <end position="171"/>
    </location>
</feature>
<dbReference type="GO" id="GO:0003735">
    <property type="term" value="F:structural constituent of ribosome"/>
    <property type="evidence" value="ECO:0007669"/>
    <property type="project" value="InterPro"/>
</dbReference>
<comment type="subcellular location">
    <subcellularLocation>
        <location evidence="1">Mitochondrion</location>
    </subcellularLocation>
</comment>
<gene>
    <name evidence="6" type="ORF">AJ80_01761</name>
</gene>
<dbReference type="PANTHER" id="PTHR13274">
    <property type="entry name" value="MITOCHONDRIAL RIBOSOMAL PROTEIN S25"/>
    <property type="match status" value="1"/>
</dbReference>
<accession>A0A2B7Z0M6</accession>
<keyword evidence="2" id="KW-0689">Ribosomal protein</keyword>
<evidence type="ECO:0000256" key="3">
    <source>
        <dbReference type="ARBA" id="ARBA00023128"/>
    </source>
</evidence>
<evidence type="ECO:0000259" key="5">
    <source>
        <dbReference type="SMART" id="SM00916"/>
    </source>
</evidence>
<sequence length="228" mass="25499">MPSILKRMRKLKSLLDIRTGLGAAILPSPTGNISNFRPVTRLHLTYARKMYDGHMGARKFWRECLPRLKFHNPAIPMTVNQTEDQAGPALLSVYFDKTANVESVTPSATAAVNAANEAATAAKKAKKNETVVVSDSAAPQPAENENVTVINVKDRQLEDIWSEFRKLTGAVVVEATKSEMEDKNTLMEEDRQSDRDRKRVALQLQKSKDQAKLLQEARDAVQKLRDEQ</sequence>
<dbReference type="GO" id="GO:0005840">
    <property type="term" value="C:ribosome"/>
    <property type="evidence" value="ECO:0007669"/>
    <property type="project" value="UniProtKB-KW"/>
</dbReference>
<evidence type="ECO:0000313" key="6">
    <source>
        <dbReference type="EMBL" id="PGH26632.1"/>
    </source>
</evidence>
<evidence type="ECO:0000256" key="4">
    <source>
        <dbReference type="ARBA" id="ARBA00023274"/>
    </source>
</evidence>
<comment type="caution">
    <text evidence="6">The sequence shown here is derived from an EMBL/GenBank/DDBJ whole genome shotgun (WGS) entry which is preliminary data.</text>
</comment>
<keyword evidence="7" id="KW-1185">Reference proteome</keyword>